<comment type="caution">
    <text evidence="1">The sequence shown here is derived from an EMBL/GenBank/DDBJ whole genome shotgun (WGS) entry which is preliminary data.</text>
</comment>
<dbReference type="STRING" id="228230.RMCC_1339"/>
<evidence type="ECO:0000313" key="2">
    <source>
        <dbReference type="Proteomes" id="UP000069443"/>
    </source>
</evidence>
<dbReference type="EMBL" id="BCSY01000035">
    <property type="protein sequence ID" value="GAS94373.1"/>
    <property type="molecule type" value="Genomic_DNA"/>
</dbReference>
<accession>A0A100WA40</accession>
<dbReference type="RefSeq" id="WP_131805231.1">
    <property type="nucleotide sequence ID" value="NZ_BCSY01000035.1"/>
</dbReference>
<keyword evidence="2" id="KW-1185">Reference proteome</keyword>
<dbReference type="Proteomes" id="UP000069443">
    <property type="component" value="Unassembled WGS sequence"/>
</dbReference>
<sequence length="260" mass="28612">MTDPTCSATERCQNAPAEWSRGMCKKHYRAWLAYNRPVDNEIVRAHIERCRAAGMGVIRIGQLSGVQARTVRRITSGYGIRTTAGIARAILAVNPDVDRPAHMNPIGAIRRIRALAALGYTRSQIAGAVANYQINLHKYLTGSAAWVRPETFDRIDAAYQTLGAQPLPQGPHADTARRIAAARGWLPPLAWQDGEIDDPDAQGDPSVVLKPSRSVPSDFLDIVADHREHVGRTDAEIAKRLGITTETLKLRIRRIERSAS</sequence>
<evidence type="ECO:0000313" key="1">
    <source>
        <dbReference type="EMBL" id="GAS94373.1"/>
    </source>
</evidence>
<protein>
    <submittedName>
        <fullName evidence="1">Gp114</fullName>
    </submittedName>
</protein>
<dbReference type="AlphaFoldDB" id="A0A100WA40"/>
<organism evidence="1 2">
    <name type="scientific">Mycolicibacterium canariasense</name>
    <name type="common">Mycobacterium canariasense</name>
    <dbReference type="NCBI Taxonomy" id="228230"/>
    <lineage>
        <taxon>Bacteria</taxon>
        <taxon>Bacillati</taxon>
        <taxon>Actinomycetota</taxon>
        <taxon>Actinomycetes</taxon>
        <taxon>Mycobacteriales</taxon>
        <taxon>Mycobacteriaceae</taxon>
        <taxon>Mycolicibacterium</taxon>
    </lineage>
</organism>
<reference evidence="2" key="2">
    <citation type="submission" date="2016-02" db="EMBL/GenBank/DDBJ databases">
        <title>Draft genome sequence of five rapidly growing Mycobacterium species.</title>
        <authorList>
            <person name="Katahira K."/>
            <person name="Gotou Y."/>
            <person name="Iida K."/>
            <person name="Ogura Y."/>
            <person name="Hayashi T."/>
        </authorList>
    </citation>
    <scope>NUCLEOTIDE SEQUENCE [LARGE SCALE GENOMIC DNA]</scope>
    <source>
        <strain evidence="2">JCM15298</strain>
    </source>
</reference>
<dbReference type="OrthoDB" id="4551696at2"/>
<reference evidence="2" key="1">
    <citation type="journal article" date="2016" name="Genome Announc.">
        <title>Draft Genome Sequences of Five Rapidly Growing Mycobacterium Species, M. thermoresistibile, M. fortuitum subsp. acetamidolyticum, M. canariasense, M. brisbanense, and M. novocastrense.</title>
        <authorList>
            <person name="Katahira K."/>
            <person name="Ogura Y."/>
            <person name="Gotoh Y."/>
            <person name="Hayashi T."/>
        </authorList>
    </citation>
    <scope>NUCLEOTIDE SEQUENCE [LARGE SCALE GENOMIC DNA]</scope>
    <source>
        <strain evidence="2">JCM15298</strain>
    </source>
</reference>
<gene>
    <name evidence="1" type="ORF">RMCC_1339</name>
</gene>
<proteinExistence type="predicted"/>
<name>A0A100WA40_MYCCR</name>